<dbReference type="EMBL" id="VWSJ01000023">
    <property type="protein sequence ID" value="MSN96692.1"/>
    <property type="molecule type" value="Genomic_DNA"/>
</dbReference>
<keyword evidence="2" id="KW-1185">Reference proteome</keyword>
<dbReference type="Proteomes" id="UP000476338">
    <property type="component" value="Unassembled WGS sequence"/>
</dbReference>
<evidence type="ECO:0000313" key="1">
    <source>
        <dbReference type="EMBL" id="MSN96692.1"/>
    </source>
</evidence>
<name>A0A6L5WJS1_9BACT</name>
<reference evidence="1 2" key="2">
    <citation type="submission" date="2020-03" db="EMBL/GenBank/DDBJ databases">
        <title>Campylobacter portucalensis sp. nov., a new species of Campylobacter isolated from the reproductive tract of bulls.</title>
        <authorList>
            <person name="Silva M.F."/>
            <person name="Pereira G."/>
            <person name="Carneiro C."/>
            <person name="Hemphill A."/>
            <person name="Mateus L."/>
            <person name="Lopes-Da-Costa L."/>
            <person name="Silva E."/>
        </authorList>
    </citation>
    <scope>NUCLEOTIDE SEQUENCE [LARGE SCALE GENOMIC DNA]</scope>
    <source>
        <strain evidence="1 2">FMV-PI01</strain>
    </source>
</reference>
<dbReference type="InterPro" id="IPR029063">
    <property type="entry name" value="SAM-dependent_MTases_sf"/>
</dbReference>
<accession>A0A6L5WJS1</accession>
<reference evidence="1 2" key="1">
    <citation type="submission" date="2019-09" db="EMBL/GenBank/DDBJ databases">
        <authorList>
            <person name="Silva M."/>
            <person name="Pereira G."/>
            <person name="Lopes-Da-Costa L."/>
            <person name="Silva E."/>
        </authorList>
    </citation>
    <scope>NUCLEOTIDE SEQUENCE [LARGE SCALE GENOMIC DNA]</scope>
    <source>
        <strain evidence="1 2">FMV-PI01</strain>
    </source>
</reference>
<dbReference type="Gene3D" id="3.40.50.150">
    <property type="entry name" value="Vaccinia Virus protein VP39"/>
    <property type="match status" value="1"/>
</dbReference>
<organism evidence="1 2">
    <name type="scientific">Campylobacter portucalensis</name>
    <dbReference type="NCBI Taxonomy" id="2608384"/>
    <lineage>
        <taxon>Bacteria</taxon>
        <taxon>Pseudomonadati</taxon>
        <taxon>Campylobacterota</taxon>
        <taxon>Epsilonproteobacteria</taxon>
        <taxon>Campylobacterales</taxon>
        <taxon>Campylobacteraceae</taxon>
        <taxon>Campylobacter</taxon>
    </lineage>
</organism>
<protein>
    <submittedName>
        <fullName evidence="1">Uncharacterized protein</fullName>
    </submittedName>
</protein>
<comment type="caution">
    <text evidence="1">The sequence shown here is derived from an EMBL/GenBank/DDBJ whole genome shotgun (WGS) entry which is preliminary data.</text>
</comment>
<sequence length="60" mass="7144">MNLSFTFIDLFAGIGGFSLILKKFVNTLKFSIEKKLMSNKHENYEILKQIKEYHLKEEIY</sequence>
<evidence type="ECO:0000313" key="2">
    <source>
        <dbReference type="Proteomes" id="UP000476338"/>
    </source>
</evidence>
<dbReference type="AlphaFoldDB" id="A0A6L5WJS1"/>
<proteinExistence type="predicted"/>
<gene>
    <name evidence="1" type="ORF">F1B92_05880</name>
</gene>